<dbReference type="EMBL" id="BNJK01000001">
    <property type="protein sequence ID" value="GHO95627.1"/>
    <property type="molecule type" value="Genomic_DNA"/>
</dbReference>
<dbReference type="InterPro" id="IPR003370">
    <property type="entry name" value="Chromate_transpt"/>
</dbReference>
<dbReference type="PANTHER" id="PTHR33567">
    <property type="entry name" value="CHROMATE ION TRANSPORTER (EUROFUNG)"/>
    <property type="match status" value="1"/>
</dbReference>
<evidence type="ECO:0000313" key="10">
    <source>
        <dbReference type="Proteomes" id="UP000597444"/>
    </source>
</evidence>
<feature type="transmembrane region" description="Helical" evidence="8">
    <location>
        <begin position="141"/>
        <end position="161"/>
    </location>
</feature>
<feature type="transmembrane region" description="Helical" evidence="8">
    <location>
        <begin position="103"/>
        <end position="129"/>
    </location>
</feature>
<evidence type="ECO:0000256" key="4">
    <source>
        <dbReference type="ARBA" id="ARBA00022692"/>
    </source>
</evidence>
<feature type="region of interest" description="Disordered" evidence="7">
    <location>
        <begin position="1"/>
        <end position="24"/>
    </location>
</feature>
<feature type="transmembrane region" description="Helical" evidence="8">
    <location>
        <begin position="257"/>
        <end position="275"/>
    </location>
</feature>
<evidence type="ECO:0000256" key="3">
    <source>
        <dbReference type="ARBA" id="ARBA00022475"/>
    </source>
</evidence>
<gene>
    <name evidence="9" type="ORF">KSF_056750</name>
</gene>
<evidence type="ECO:0000256" key="8">
    <source>
        <dbReference type="SAM" id="Phobius"/>
    </source>
</evidence>
<evidence type="ECO:0000256" key="5">
    <source>
        <dbReference type="ARBA" id="ARBA00022989"/>
    </source>
</evidence>
<feature type="transmembrane region" description="Helical" evidence="8">
    <location>
        <begin position="173"/>
        <end position="202"/>
    </location>
</feature>
<keyword evidence="10" id="KW-1185">Reference proteome</keyword>
<feature type="transmembrane region" description="Helical" evidence="8">
    <location>
        <begin position="222"/>
        <end position="245"/>
    </location>
</feature>
<feature type="transmembrane region" description="Helical" evidence="8">
    <location>
        <begin position="322"/>
        <end position="347"/>
    </location>
</feature>
<evidence type="ECO:0000256" key="2">
    <source>
        <dbReference type="ARBA" id="ARBA00005262"/>
    </source>
</evidence>
<sequence length="424" mass="45555">MNDTSEQGSLPEENPSFDKVEHNKDAVRPGPPGSFWEVLLVFTRLGLTSFGGPIAHLGYFREEIVVRRKWVDEQNFADLLALCQFLPGPSSSQMGIALGMTRAGVWGGLAAWLGFTLPSAIALTIFAYITRGIHGITQEGWLHGLLVVAVAVVAQAVWGMAKTLCPDRPRATIAILAAIAILLWPVAIGQIMILAVGGLIGWRFLRTTESTKPAMLPLKVSRRLAVCCWGLFVVLLVGLPVLRLVIHVQGLALFDTFFRVGSLVFGGGHVVLPLLQREVVPAGWVNNDQFLAGYGAAQAVPGPLFTFSAYLGAVSSPAPNGWFGALIALVAMFLPSFFFVIGILPFWNHLRSIKSFQSTLRGINAAVVGILLAALYQPIWTSAIHAPVDFALGLLAFGLLVIWKVPPWIVVVLSALLGAGVSLL</sequence>
<protein>
    <submittedName>
        <fullName evidence="9">Chromate transporter</fullName>
    </submittedName>
</protein>
<dbReference type="NCBIfam" id="TIGR00937">
    <property type="entry name" value="2A51"/>
    <property type="match status" value="1"/>
</dbReference>
<feature type="transmembrane region" description="Helical" evidence="8">
    <location>
        <begin position="359"/>
        <end position="379"/>
    </location>
</feature>
<dbReference type="RefSeq" id="WP_220206296.1">
    <property type="nucleotide sequence ID" value="NZ_BNJK01000001.1"/>
</dbReference>
<proteinExistence type="inferred from homology"/>
<name>A0A8J3N5Y8_9CHLR</name>
<evidence type="ECO:0000313" key="9">
    <source>
        <dbReference type="EMBL" id="GHO95627.1"/>
    </source>
</evidence>
<dbReference type="InterPro" id="IPR014047">
    <property type="entry name" value="Chr_Tranpt_l_chain"/>
</dbReference>
<dbReference type="GO" id="GO:0015109">
    <property type="term" value="F:chromate transmembrane transporter activity"/>
    <property type="evidence" value="ECO:0007669"/>
    <property type="project" value="InterPro"/>
</dbReference>
<dbReference type="GO" id="GO:0005886">
    <property type="term" value="C:plasma membrane"/>
    <property type="evidence" value="ECO:0007669"/>
    <property type="project" value="UniProtKB-SubCell"/>
</dbReference>
<organism evidence="9 10">
    <name type="scientific">Reticulibacter mediterranei</name>
    <dbReference type="NCBI Taxonomy" id="2778369"/>
    <lineage>
        <taxon>Bacteria</taxon>
        <taxon>Bacillati</taxon>
        <taxon>Chloroflexota</taxon>
        <taxon>Ktedonobacteria</taxon>
        <taxon>Ktedonobacterales</taxon>
        <taxon>Reticulibacteraceae</taxon>
        <taxon>Reticulibacter</taxon>
    </lineage>
</organism>
<dbReference type="PANTHER" id="PTHR33567:SF3">
    <property type="entry name" value="CHROMATE ION TRANSPORTER (EUROFUNG)"/>
    <property type="match status" value="1"/>
</dbReference>
<evidence type="ECO:0000256" key="7">
    <source>
        <dbReference type="SAM" id="MobiDB-lite"/>
    </source>
</evidence>
<comment type="similarity">
    <text evidence="2">Belongs to the chromate ion transporter (CHR) (TC 2.A.51) family.</text>
</comment>
<keyword evidence="3" id="KW-1003">Cell membrane</keyword>
<comment type="subcellular location">
    <subcellularLocation>
        <location evidence="1">Cell membrane</location>
        <topology evidence="1">Multi-pass membrane protein</topology>
    </subcellularLocation>
</comment>
<evidence type="ECO:0000256" key="6">
    <source>
        <dbReference type="ARBA" id="ARBA00023136"/>
    </source>
</evidence>
<keyword evidence="5 8" id="KW-1133">Transmembrane helix</keyword>
<keyword evidence="4 8" id="KW-0812">Transmembrane</keyword>
<dbReference type="Proteomes" id="UP000597444">
    <property type="component" value="Unassembled WGS sequence"/>
</dbReference>
<comment type="caution">
    <text evidence="9">The sequence shown here is derived from an EMBL/GenBank/DDBJ whole genome shotgun (WGS) entry which is preliminary data.</text>
</comment>
<reference evidence="9" key="1">
    <citation type="submission" date="2020-10" db="EMBL/GenBank/DDBJ databases">
        <title>Taxonomic study of unclassified bacteria belonging to the class Ktedonobacteria.</title>
        <authorList>
            <person name="Yabe S."/>
            <person name="Wang C.M."/>
            <person name="Zheng Y."/>
            <person name="Sakai Y."/>
            <person name="Cavaletti L."/>
            <person name="Monciardini P."/>
            <person name="Donadio S."/>
        </authorList>
    </citation>
    <scope>NUCLEOTIDE SEQUENCE</scope>
    <source>
        <strain evidence="9">ID150040</strain>
    </source>
</reference>
<dbReference type="AlphaFoldDB" id="A0A8J3N5Y8"/>
<feature type="transmembrane region" description="Helical" evidence="8">
    <location>
        <begin position="391"/>
        <end position="419"/>
    </location>
</feature>
<evidence type="ECO:0000256" key="1">
    <source>
        <dbReference type="ARBA" id="ARBA00004651"/>
    </source>
</evidence>
<dbReference type="Pfam" id="PF02417">
    <property type="entry name" value="Chromate_transp"/>
    <property type="match status" value="2"/>
</dbReference>
<accession>A0A8J3N5Y8</accession>
<keyword evidence="6 8" id="KW-0472">Membrane</keyword>
<dbReference type="PIRSF" id="PIRSF004810">
    <property type="entry name" value="ChrA"/>
    <property type="match status" value="1"/>
</dbReference>